<evidence type="ECO:0000256" key="14">
    <source>
        <dbReference type="ARBA" id="ARBA00049744"/>
    </source>
</evidence>
<evidence type="ECO:0000256" key="4">
    <source>
        <dbReference type="ARBA" id="ARBA00022630"/>
    </source>
</evidence>
<dbReference type="InterPro" id="IPR003953">
    <property type="entry name" value="FAD-dep_OxRdtase_2_FAD-bd"/>
</dbReference>
<keyword evidence="7" id="KW-0443">Lipid metabolism</keyword>
<evidence type="ECO:0000313" key="20">
    <source>
        <dbReference type="Proteomes" id="UP001501371"/>
    </source>
</evidence>
<evidence type="ECO:0000256" key="7">
    <source>
        <dbReference type="ARBA" id="ARBA00023098"/>
    </source>
</evidence>
<feature type="region of interest" description="Disordered" evidence="16">
    <location>
        <begin position="1"/>
        <end position="37"/>
    </location>
</feature>
<feature type="compositionally biased region" description="Low complexity" evidence="16">
    <location>
        <begin position="308"/>
        <end position="317"/>
    </location>
</feature>
<evidence type="ECO:0000256" key="12">
    <source>
        <dbReference type="ARBA" id="ARBA00049645"/>
    </source>
</evidence>
<feature type="region of interest" description="Disordered" evidence="16">
    <location>
        <begin position="304"/>
        <end position="339"/>
    </location>
</feature>
<dbReference type="EC" id="5.3.3.1" evidence="11"/>
<comment type="similarity">
    <text evidence="2">Belongs to the GMC oxidoreductase family.</text>
</comment>
<name>A0ABP4FL60_9ACTN</name>
<evidence type="ECO:0000256" key="8">
    <source>
        <dbReference type="ARBA" id="ARBA00023166"/>
    </source>
</evidence>
<dbReference type="Gene3D" id="3.50.50.60">
    <property type="entry name" value="FAD/NAD(P)-binding domain"/>
    <property type="match status" value="3"/>
</dbReference>
<keyword evidence="6" id="KW-0560">Oxidoreductase</keyword>
<comment type="caution">
    <text evidence="19">The sequence shown here is derived from an EMBL/GenBank/DDBJ whole genome shotgun (WGS) entry which is preliminary data.</text>
</comment>
<evidence type="ECO:0000256" key="11">
    <source>
        <dbReference type="ARBA" id="ARBA00038856"/>
    </source>
</evidence>
<accession>A0ABP4FL60</accession>
<keyword evidence="3" id="KW-0153">Cholesterol metabolism</keyword>
<keyword evidence="9" id="KW-0753">Steroid metabolism</keyword>
<gene>
    <name evidence="19" type="ORF">GCM10009654_43730</name>
</gene>
<dbReference type="InterPro" id="IPR036188">
    <property type="entry name" value="FAD/NAD-bd_sf"/>
</dbReference>
<dbReference type="PANTHER" id="PTHR47470">
    <property type="entry name" value="CHOLESTEROL OXIDASE"/>
    <property type="match status" value="1"/>
</dbReference>
<evidence type="ECO:0000256" key="2">
    <source>
        <dbReference type="ARBA" id="ARBA00010790"/>
    </source>
</evidence>
<dbReference type="Pfam" id="PF05199">
    <property type="entry name" value="GMC_oxred_C"/>
    <property type="match status" value="1"/>
</dbReference>
<keyword evidence="20" id="KW-1185">Reference proteome</keyword>
<evidence type="ECO:0000256" key="5">
    <source>
        <dbReference type="ARBA" id="ARBA00022827"/>
    </source>
</evidence>
<evidence type="ECO:0000256" key="13">
    <source>
        <dbReference type="ARBA" id="ARBA00049723"/>
    </source>
</evidence>
<sequence length="668" mass="71237">MTQDSPAQAGGRAGDDDRGHGDRAQGDSAREDNAHDDRAYADREYDYDVIVVGSGFGGSVAALRLTEKGYRVGVLEAGRRFTRDTLPKSSWDLRNYLWAPALGLYGIQRVHLLGHVMVLAGAGVGGGSLNYANTLYVPPAAFFEDPQWAAVTDWKRELAPYYDQARRMLGVRINPTMTASDVHLKATAEAMGVGESFHRAPVGVFFGDGEDADGKGAAAGPGTAVDDPYFGGAGPSRTACTECGACMTGCRQGAKNSLTENYLHLAERAGAAIRPMTSVVAVTEDGADGYRVFTVPTDARRVTGRKSATATATADMDTGAEPGTRADTNTGAGRRRGSARHTVLRARRVVIAAGTYGTQTLLHTMRDRGLLPRLSARLGELTRTNSEALVGAQTDDRRYRARHGARTCDFTRGVAITSSIHPNESTHIEPVRYGKGSNAMGTLSILQVPYAERRIRAWLGHVARHPALLLRSFSYRRWSERTIIGLVMQSLDNSLTTYRKPRGLGKGLLTARQGHGAPNPKQIPEATRAATLLAEEINGFPGSNVGELMGTPLTAHFLGGCPIGASAEEGVIDPYHRLYGHPGISVVDGSAVSANLGVNPSLTITAQAERAMAFWPNKGEPDPRPAQGASYVALEPVRPVSPAVPEEAFGALRLPFLGMPKMPGDSGR</sequence>
<reference evidence="20" key="1">
    <citation type="journal article" date="2019" name="Int. J. Syst. Evol. Microbiol.">
        <title>The Global Catalogue of Microorganisms (GCM) 10K type strain sequencing project: providing services to taxonomists for standard genome sequencing and annotation.</title>
        <authorList>
            <consortium name="The Broad Institute Genomics Platform"/>
            <consortium name="The Broad Institute Genome Sequencing Center for Infectious Disease"/>
            <person name="Wu L."/>
            <person name="Ma J."/>
        </authorList>
    </citation>
    <scope>NUCLEOTIDE SEQUENCE [LARGE SCALE GENOMIC DNA]</scope>
    <source>
        <strain evidence="20">JCM 12696</strain>
    </source>
</reference>
<evidence type="ECO:0000313" key="19">
    <source>
        <dbReference type="EMBL" id="GAA1181783.1"/>
    </source>
</evidence>
<proteinExistence type="inferred from homology"/>
<dbReference type="SUPFAM" id="SSF51905">
    <property type="entry name" value="FAD/NAD(P)-binding domain"/>
    <property type="match status" value="1"/>
</dbReference>
<feature type="compositionally biased region" description="Basic and acidic residues" evidence="16">
    <location>
        <begin position="13"/>
        <end position="37"/>
    </location>
</feature>
<feature type="domain" description="Glucose-methanol-choline oxidoreductase C-terminal" evidence="18">
    <location>
        <begin position="554"/>
        <end position="608"/>
    </location>
</feature>
<dbReference type="InterPro" id="IPR007867">
    <property type="entry name" value="GMC_OxRtase_C"/>
</dbReference>
<evidence type="ECO:0000256" key="9">
    <source>
        <dbReference type="ARBA" id="ARBA00023221"/>
    </source>
</evidence>
<comment type="cofactor">
    <cofactor evidence="1">
        <name>FAD</name>
        <dbReference type="ChEBI" id="CHEBI:57692"/>
    </cofactor>
</comment>
<dbReference type="Pfam" id="PF00890">
    <property type="entry name" value="FAD_binding_2"/>
    <property type="match status" value="1"/>
</dbReference>
<evidence type="ECO:0000256" key="1">
    <source>
        <dbReference type="ARBA" id="ARBA00001974"/>
    </source>
</evidence>
<feature type="domain" description="FAD-dependent oxidoreductase 2 FAD-binding" evidence="17">
    <location>
        <begin position="48"/>
        <end position="81"/>
    </location>
</feature>
<evidence type="ECO:0000256" key="16">
    <source>
        <dbReference type="SAM" id="MobiDB-lite"/>
    </source>
</evidence>
<comment type="pathway">
    <text evidence="12">Steroid metabolism; cholesterol degradation.</text>
</comment>
<evidence type="ECO:0000256" key="15">
    <source>
        <dbReference type="ARBA" id="ARBA00049778"/>
    </source>
</evidence>
<keyword evidence="5" id="KW-0274">FAD</keyword>
<evidence type="ECO:0000259" key="18">
    <source>
        <dbReference type="Pfam" id="PF05199"/>
    </source>
</evidence>
<keyword evidence="10" id="KW-0413">Isomerase</keyword>
<evidence type="ECO:0000256" key="3">
    <source>
        <dbReference type="ARBA" id="ARBA00022548"/>
    </source>
</evidence>
<dbReference type="PANTHER" id="PTHR47470:SF1">
    <property type="entry name" value="FAD-DEPENDENT OXIDOREDUCTASE 2 FAD BINDING DOMAIN-CONTAINING PROTEIN"/>
    <property type="match status" value="1"/>
</dbReference>
<keyword evidence="8" id="KW-1207">Sterol metabolism</keyword>
<dbReference type="RefSeq" id="WP_425574128.1">
    <property type="nucleotide sequence ID" value="NZ_BAAAKV010000040.1"/>
</dbReference>
<dbReference type="EMBL" id="BAAAKV010000040">
    <property type="protein sequence ID" value="GAA1181783.1"/>
    <property type="molecule type" value="Genomic_DNA"/>
</dbReference>
<protein>
    <recommendedName>
        <fullName evidence="14">Cholesterol oxidase</fullName>
        <ecNumber evidence="13">1.1.3.6</ecNumber>
        <ecNumber evidence="11">5.3.3.1</ecNumber>
    </recommendedName>
    <alternativeName>
        <fullName evidence="15">Cholesterol isomerase</fullName>
    </alternativeName>
</protein>
<evidence type="ECO:0000256" key="6">
    <source>
        <dbReference type="ARBA" id="ARBA00023002"/>
    </source>
</evidence>
<dbReference type="InterPro" id="IPR052542">
    <property type="entry name" value="Cholesterol_Oxidase"/>
</dbReference>
<keyword evidence="4" id="KW-0285">Flavoprotein</keyword>
<dbReference type="Proteomes" id="UP001501371">
    <property type="component" value="Unassembled WGS sequence"/>
</dbReference>
<evidence type="ECO:0000256" key="10">
    <source>
        <dbReference type="ARBA" id="ARBA00023235"/>
    </source>
</evidence>
<dbReference type="EC" id="1.1.3.6" evidence="13"/>
<evidence type="ECO:0000259" key="17">
    <source>
        <dbReference type="Pfam" id="PF00890"/>
    </source>
</evidence>
<organism evidence="19 20">
    <name type="scientific">Streptomyces hebeiensis</name>
    <dbReference type="NCBI Taxonomy" id="229486"/>
    <lineage>
        <taxon>Bacteria</taxon>
        <taxon>Bacillati</taxon>
        <taxon>Actinomycetota</taxon>
        <taxon>Actinomycetes</taxon>
        <taxon>Kitasatosporales</taxon>
        <taxon>Streptomycetaceae</taxon>
        <taxon>Streptomyces</taxon>
    </lineage>
</organism>